<dbReference type="KEGG" id="rain:Rai3103_10055"/>
<gene>
    <name evidence="5" type="ORF">Rai3103_10055</name>
</gene>
<evidence type="ECO:0000256" key="2">
    <source>
        <dbReference type="ARBA" id="ARBA00023034"/>
    </source>
</evidence>
<proteinExistence type="predicted"/>
<name>A0A5Q2FC50_9ACTN</name>
<evidence type="ECO:0000313" key="6">
    <source>
        <dbReference type="Proteomes" id="UP000386847"/>
    </source>
</evidence>
<dbReference type="Gene3D" id="1.10.3630.10">
    <property type="entry name" value="yeast vps74-n-term truncation variant domain like"/>
    <property type="match status" value="1"/>
</dbReference>
<evidence type="ECO:0000256" key="1">
    <source>
        <dbReference type="ARBA" id="ARBA00004255"/>
    </source>
</evidence>
<dbReference type="GO" id="GO:0070273">
    <property type="term" value="F:phosphatidylinositol-4-phosphate binding"/>
    <property type="evidence" value="ECO:0007669"/>
    <property type="project" value="InterPro"/>
</dbReference>
<accession>A0A5Q2FC50</accession>
<keyword evidence="2" id="KW-0333">Golgi apparatus</keyword>
<protein>
    <recommendedName>
        <fullName evidence="7">Golgi phosphoprotein 3 (GPP34)</fullName>
    </recommendedName>
</protein>
<dbReference type="GO" id="GO:0012505">
    <property type="term" value="C:endomembrane system"/>
    <property type="evidence" value="ECO:0007669"/>
    <property type="project" value="UniProtKB-ARBA"/>
</dbReference>
<evidence type="ECO:0000256" key="4">
    <source>
        <dbReference type="ARBA" id="ARBA00023136"/>
    </source>
</evidence>
<dbReference type="Pfam" id="PF05719">
    <property type="entry name" value="GPP34"/>
    <property type="match status" value="1"/>
</dbReference>
<evidence type="ECO:0008006" key="7">
    <source>
        <dbReference type="Google" id="ProtNLM"/>
    </source>
</evidence>
<reference evidence="5 6" key="1">
    <citation type="submission" date="2019-10" db="EMBL/GenBank/DDBJ databases">
        <title>Genomic analysis of Raineyella sp. CBA3103.</title>
        <authorList>
            <person name="Roh S.W."/>
        </authorList>
    </citation>
    <scope>NUCLEOTIDE SEQUENCE [LARGE SCALE GENOMIC DNA]</scope>
    <source>
        <strain evidence="5 6">CBA3103</strain>
    </source>
</reference>
<organism evidence="5 6">
    <name type="scientific">Raineyella fluvialis</name>
    <dbReference type="NCBI Taxonomy" id="2662261"/>
    <lineage>
        <taxon>Bacteria</taxon>
        <taxon>Bacillati</taxon>
        <taxon>Actinomycetota</taxon>
        <taxon>Actinomycetes</taxon>
        <taxon>Propionibacteriales</taxon>
        <taxon>Propionibacteriaceae</taxon>
        <taxon>Raineyella</taxon>
    </lineage>
</organism>
<keyword evidence="6" id="KW-1185">Reference proteome</keyword>
<dbReference type="InterPro" id="IPR038261">
    <property type="entry name" value="GPP34-like_sf"/>
</dbReference>
<dbReference type="GO" id="GO:0005737">
    <property type="term" value="C:cytoplasm"/>
    <property type="evidence" value="ECO:0007669"/>
    <property type="project" value="UniProtKB-ARBA"/>
</dbReference>
<dbReference type="Proteomes" id="UP000386847">
    <property type="component" value="Chromosome"/>
</dbReference>
<dbReference type="InterPro" id="IPR008628">
    <property type="entry name" value="GPP34-like"/>
</dbReference>
<dbReference type="EMBL" id="CP045725">
    <property type="protein sequence ID" value="QGF23961.1"/>
    <property type="molecule type" value="Genomic_DNA"/>
</dbReference>
<evidence type="ECO:0000313" key="5">
    <source>
        <dbReference type="EMBL" id="QGF23961.1"/>
    </source>
</evidence>
<comment type="subcellular location">
    <subcellularLocation>
        <location evidence="1">Golgi apparatus membrane</location>
        <topology evidence="1">Peripheral membrane protein</topology>
        <orientation evidence="1">Cytoplasmic side</orientation>
    </subcellularLocation>
</comment>
<evidence type="ECO:0000256" key="3">
    <source>
        <dbReference type="ARBA" id="ARBA00023121"/>
    </source>
</evidence>
<sequence>MGATLVSAVTAGRRRPAAAYSGDMLWAENLLLVLTDRRTGRLVVPWNMADLALAGSVLGQLWRSGRIDVDAPDRPRRPGRIRVLDDRPTGDDVLDRVLAALDGADRRPVAAIHRIKTGIRPALYQRLEDRGVVSHRVGRVLVFLPIDEWPARTPDATEPFEERLGHWWTSAPYREATDDMECASATALLSAIGAITPVARRMGLAGRVRMIQRLAAQVRESSWVATTVNRIRTAQQATTA</sequence>
<keyword evidence="3" id="KW-0446">Lipid-binding</keyword>
<keyword evidence="4" id="KW-0472">Membrane</keyword>
<dbReference type="AlphaFoldDB" id="A0A5Q2FC50"/>